<name>A0ABT8G344_9MICO</name>
<dbReference type="SUPFAM" id="SSF46785">
    <property type="entry name" value="Winged helix' DNA-binding domain"/>
    <property type="match status" value="1"/>
</dbReference>
<dbReference type="InterPro" id="IPR011991">
    <property type="entry name" value="ArsR-like_HTH"/>
</dbReference>
<proteinExistence type="predicted"/>
<gene>
    <name evidence="3" type="ORF">QQX04_11225</name>
</gene>
<dbReference type="InterPro" id="IPR036390">
    <property type="entry name" value="WH_DNA-bd_sf"/>
</dbReference>
<dbReference type="EMBL" id="JAUHPV010000006">
    <property type="protein sequence ID" value="MDN4473564.1"/>
    <property type="molecule type" value="Genomic_DNA"/>
</dbReference>
<accession>A0ABT8G344</accession>
<sequence>MSTDDGQTADPQHASGEPSSDSPHSTVRKADAAAIKGLAHPLRLELYDQLVTFGPATSAMLAHRLNESSGATSYHLRQLARSGLIVEVQGEGTARERYWQPTPGGLALGPDDHLSPSSKQAAGSVARNVAQRASQRAEAFVDRALGHIEDPEERPWLEASELAVTRLQLTVEELAELGEEVQRILQARRLSAEQRDSTAETRRIQVQFYAFPLDAPDEGDLS</sequence>
<evidence type="ECO:0000259" key="2">
    <source>
        <dbReference type="SMART" id="SM00418"/>
    </source>
</evidence>
<dbReference type="Gene3D" id="1.10.10.10">
    <property type="entry name" value="Winged helix-like DNA-binding domain superfamily/Winged helix DNA-binding domain"/>
    <property type="match status" value="1"/>
</dbReference>
<feature type="domain" description="HTH arsR-type" evidence="2">
    <location>
        <begin position="33"/>
        <end position="109"/>
    </location>
</feature>
<dbReference type="InterPro" id="IPR001845">
    <property type="entry name" value="HTH_ArsR_DNA-bd_dom"/>
</dbReference>
<evidence type="ECO:0000313" key="4">
    <source>
        <dbReference type="Proteomes" id="UP001172738"/>
    </source>
</evidence>
<dbReference type="Proteomes" id="UP001172738">
    <property type="component" value="Unassembled WGS sequence"/>
</dbReference>
<keyword evidence="4" id="KW-1185">Reference proteome</keyword>
<dbReference type="SMART" id="SM00418">
    <property type="entry name" value="HTH_ARSR"/>
    <property type="match status" value="1"/>
</dbReference>
<dbReference type="RefSeq" id="WP_301129213.1">
    <property type="nucleotide sequence ID" value="NZ_JAUHPV010000006.1"/>
</dbReference>
<protein>
    <submittedName>
        <fullName evidence="3">Helix-turn-helix domain-containing protein</fullName>
    </submittedName>
</protein>
<dbReference type="CDD" id="cd00090">
    <property type="entry name" value="HTH_ARSR"/>
    <property type="match status" value="1"/>
</dbReference>
<feature type="compositionally biased region" description="Polar residues" evidence="1">
    <location>
        <begin position="1"/>
        <end position="10"/>
    </location>
</feature>
<reference evidence="3" key="1">
    <citation type="submission" date="2023-06" db="EMBL/GenBank/DDBJ databases">
        <title>SYSU T00b26.</title>
        <authorList>
            <person name="Gao L."/>
            <person name="Fang B.-Z."/>
            <person name="Li W.-J."/>
        </authorList>
    </citation>
    <scope>NUCLEOTIDE SEQUENCE</scope>
    <source>
        <strain evidence="3">SYSU T00b26</strain>
    </source>
</reference>
<feature type="region of interest" description="Disordered" evidence="1">
    <location>
        <begin position="1"/>
        <end position="29"/>
    </location>
</feature>
<organism evidence="3 4">
    <name type="scientific">Demequina zhanjiangensis</name>
    <dbReference type="NCBI Taxonomy" id="3051659"/>
    <lineage>
        <taxon>Bacteria</taxon>
        <taxon>Bacillati</taxon>
        <taxon>Actinomycetota</taxon>
        <taxon>Actinomycetes</taxon>
        <taxon>Micrococcales</taxon>
        <taxon>Demequinaceae</taxon>
        <taxon>Demequina</taxon>
    </lineage>
</organism>
<dbReference type="InterPro" id="IPR036388">
    <property type="entry name" value="WH-like_DNA-bd_sf"/>
</dbReference>
<comment type="caution">
    <text evidence="3">The sequence shown here is derived from an EMBL/GenBank/DDBJ whole genome shotgun (WGS) entry which is preliminary data.</text>
</comment>
<evidence type="ECO:0000313" key="3">
    <source>
        <dbReference type="EMBL" id="MDN4473564.1"/>
    </source>
</evidence>
<dbReference type="Pfam" id="PF12840">
    <property type="entry name" value="HTH_20"/>
    <property type="match status" value="1"/>
</dbReference>
<evidence type="ECO:0000256" key="1">
    <source>
        <dbReference type="SAM" id="MobiDB-lite"/>
    </source>
</evidence>